<proteinExistence type="predicted"/>
<dbReference type="AlphaFoldDB" id="A0A2P2J2V8"/>
<dbReference type="EMBL" id="GGEC01007254">
    <property type="protein sequence ID" value="MBW87737.1"/>
    <property type="molecule type" value="Transcribed_RNA"/>
</dbReference>
<organism evidence="1">
    <name type="scientific">Rhizophora mucronata</name>
    <name type="common">Asiatic mangrove</name>
    <dbReference type="NCBI Taxonomy" id="61149"/>
    <lineage>
        <taxon>Eukaryota</taxon>
        <taxon>Viridiplantae</taxon>
        <taxon>Streptophyta</taxon>
        <taxon>Embryophyta</taxon>
        <taxon>Tracheophyta</taxon>
        <taxon>Spermatophyta</taxon>
        <taxon>Magnoliopsida</taxon>
        <taxon>eudicotyledons</taxon>
        <taxon>Gunneridae</taxon>
        <taxon>Pentapetalae</taxon>
        <taxon>rosids</taxon>
        <taxon>fabids</taxon>
        <taxon>Malpighiales</taxon>
        <taxon>Rhizophoraceae</taxon>
        <taxon>Rhizophora</taxon>
    </lineage>
</organism>
<accession>A0A2P2J2V8</accession>
<name>A0A2P2J2V8_RHIMU</name>
<protein>
    <submittedName>
        <fullName evidence="1">Uncharacterized protein</fullName>
    </submittedName>
</protein>
<evidence type="ECO:0000313" key="1">
    <source>
        <dbReference type="EMBL" id="MBW87737.1"/>
    </source>
</evidence>
<reference evidence="1" key="1">
    <citation type="submission" date="2018-02" db="EMBL/GenBank/DDBJ databases">
        <title>Rhizophora mucronata_Transcriptome.</title>
        <authorList>
            <person name="Meera S.P."/>
            <person name="Sreeshan A."/>
            <person name="Augustine A."/>
        </authorList>
    </citation>
    <scope>NUCLEOTIDE SEQUENCE</scope>
    <source>
        <tissue evidence="1">Leaf</tissue>
    </source>
</reference>
<sequence>MESRDGNGGVEIGLVLKGHEMEAFTCSFVNGLKVV</sequence>